<evidence type="ECO:0000256" key="1">
    <source>
        <dbReference type="SAM" id="Phobius"/>
    </source>
</evidence>
<dbReference type="PANTHER" id="PTHR22941:SF307">
    <property type="entry name" value="SERPENTINE RECEPTOR, CLASS H"/>
    <property type="match status" value="1"/>
</dbReference>
<keyword evidence="1" id="KW-1133">Transmembrane helix</keyword>
<feature type="transmembrane region" description="Helical" evidence="1">
    <location>
        <begin position="20"/>
        <end position="42"/>
    </location>
</feature>
<feature type="transmembrane region" description="Helical" evidence="1">
    <location>
        <begin position="240"/>
        <end position="262"/>
    </location>
</feature>
<keyword evidence="3" id="KW-1185">Reference proteome</keyword>
<dbReference type="SUPFAM" id="SSF81321">
    <property type="entry name" value="Family A G protein-coupled receptor-like"/>
    <property type="match status" value="1"/>
</dbReference>
<keyword evidence="1" id="KW-0472">Membrane</keyword>
<dbReference type="InterPro" id="IPR019422">
    <property type="entry name" value="7TM_GPCR_serpentine_rcpt_Srh"/>
</dbReference>
<feature type="transmembrane region" description="Helical" evidence="1">
    <location>
        <begin position="274"/>
        <end position="293"/>
    </location>
</feature>
<dbReference type="EnsemblMetazoa" id="CJA07416.1">
    <property type="protein sequence ID" value="CJA07416.1"/>
    <property type="gene ID" value="WBGene00126620"/>
</dbReference>
<reference evidence="3" key="1">
    <citation type="submission" date="2010-08" db="EMBL/GenBank/DDBJ databases">
        <authorList>
            <consortium name="Caenorhabditis japonica Sequencing Consortium"/>
            <person name="Wilson R.K."/>
        </authorList>
    </citation>
    <scope>NUCLEOTIDE SEQUENCE [LARGE SCALE GENOMIC DNA]</scope>
    <source>
        <strain evidence="3">DF5081</strain>
    </source>
</reference>
<reference evidence="2" key="2">
    <citation type="submission" date="2022-06" db="UniProtKB">
        <authorList>
            <consortium name="EnsemblMetazoa"/>
        </authorList>
    </citation>
    <scope>IDENTIFICATION</scope>
    <source>
        <strain evidence="2">DF5081</strain>
    </source>
</reference>
<evidence type="ECO:0000313" key="3">
    <source>
        <dbReference type="Proteomes" id="UP000005237"/>
    </source>
</evidence>
<feature type="transmembrane region" description="Helical" evidence="1">
    <location>
        <begin position="99"/>
        <end position="118"/>
    </location>
</feature>
<feature type="transmembrane region" description="Helical" evidence="1">
    <location>
        <begin position="63"/>
        <end position="87"/>
    </location>
</feature>
<protein>
    <recommendedName>
        <fullName evidence="4">Serpentine Receptor, class H</fullName>
    </recommendedName>
</protein>
<organism evidence="2 3">
    <name type="scientific">Caenorhabditis japonica</name>
    <dbReference type="NCBI Taxonomy" id="281687"/>
    <lineage>
        <taxon>Eukaryota</taxon>
        <taxon>Metazoa</taxon>
        <taxon>Ecdysozoa</taxon>
        <taxon>Nematoda</taxon>
        <taxon>Chromadorea</taxon>
        <taxon>Rhabditida</taxon>
        <taxon>Rhabditina</taxon>
        <taxon>Rhabditomorpha</taxon>
        <taxon>Rhabditoidea</taxon>
        <taxon>Rhabditidae</taxon>
        <taxon>Peloderinae</taxon>
        <taxon>Caenorhabditis</taxon>
    </lineage>
</organism>
<dbReference type="InterPro" id="IPR053220">
    <property type="entry name" value="Nematode_rcpt-like_serp_H"/>
</dbReference>
<sequence>MNATCSAETSPFATPRFALAILHCLTAIGFPLNMFGAYCIIYKTPNQMKRLRVIMLQLSLSTSLMDLLLTFLCAPFILLPCVIGFPMGVSAFFGVPTSVSTYIVISLAATVGCCNILLFEERYNTLVAGSTWKIIRVPFHVFNFTAALTFILPQYAFYMPLDQKSSITACPYLPCNQPVPETAFALSNSTWYISSCIIVAAVYCVSAVVFFASSIHVHIKNQKNQSVNLKRLQQKLQTALILQCLIPISALAVPFSTLAVIFSLGVHNQVYNNLVVSTISSHGIWATVTMILVHEPYKKFAFKWFYKSTTAGKETQGSARKGVSQCPHSSVGNA</sequence>
<accession>A0A8R1HPE7</accession>
<dbReference type="PANTHER" id="PTHR22941">
    <property type="entry name" value="SERPENTINE RECEPTOR"/>
    <property type="match status" value="1"/>
</dbReference>
<keyword evidence="1" id="KW-0812">Transmembrane</keyword>
<evidence type="ECO:0008006" key="4">
    <source>
        <dbReference type="Google" id="ProtNLM"/>
    </source>
</evidence>
<proteinExistence type="predicted"/>
<dbReference type="Pfam" id="PF10318">
    <property type="entry name" value="7TM_GPCR_Srh"/>
    <property type="match status" value="1"/>
</dbReference>
<dbReference type="Proteomes" id="UP000005237">
    <property type="component" value="Unassembled WGS sequence"/>
</dbReference>
<feature type="transmembrane region" description="Helical" evidence="1">
    <location>
        <begin position="139"/>
        <end position="158"/>
    </location>
</feature>
<name>A0A8R1HPE7_CAEJA</name>
<evidence type="ECO:0000313" key="2">
    <source>
        <dbReference type="EnsemblMetazoa" id="CJA07416.1"/>
    </source>
</evidence>
<dbReference type="AlphaFoldDB" id="A0A8R1HPE7"/>
<feature type="transmembrane region" description="Helical" evidence="1">
    <location>
        <begin position="191"/>
        <end position="219"/>
    </location>
</feature>